<feature type="compositionally biased region" description="Low complexity" evidence="9">
    <location>
        <begin position="149"/>
        <end position="166"/>
    </location>
</feature>
<comment type="caution">
    <text evidence="11">The sequence shown here is derived from an EMBL/GenBank/DDBJ whole genome shotgun (WGS) entry which is preliminary data.</text>
</comment>
<evidence type="ECO:0000256" key="7">
    <source>
        <dbReference type="ARBA" id="ARBA00023212"/>
    </source>
</evidence>
<comment type="subcellular location">
    <subcellularLocation>
        <location evidence="1">Cytoplasm</location>
        <location evidence="1">Cytoskeleton</location>
    </subcellularLocation>
</comment>
<comment type="similarity">
    <text evidence="2">Belongs to the dynactin 150 kDa subunit family.</text>
</comment>
<evidence type="ECO:0000256" key="2">
    <source>
        <dbReference type="ARBA" id="ARBA00011010"/>
    </source>
</evidence>
<keyword evidence="7" id="KW-0206">Cytoskeleton</keyword>
<evidence type="ECO:0000256" key="3">
    <source>
        <dbReference type="ARBA" id="ARBA00022490"/>
    </source>
</evidence>
<keyword evidence="5" id="KW-0243">Dynein</keyword>
<evidence type="ECO:0000256" key="4">
    <source>
        <dbReference type="ARBA" id="ARBA00022701"/>
    </source>
</evidence>
<keyword evidence="3" id="KW-0963">Cytoplasm</keyword>
<dbReference type="InterPro" id="IPR022157">
    <property type="entry name" value="Dynactin"/>
</dbReference>
<dbReference type="InterPro" id="IPR036859">
    <property type="entry name" value="CAP-Gly_dom_sf"/>
</dbReference>
<feature type="domain" description="CAP-Gly" evidence="10">
    <location>
        <begin position="33"/>
        <end position="67"/>
    </location>
</feature>
<dbReference type="GO" id="GO:0030286">
    <property type="term" value="C:dynein complex"/>
    <property type="evidence" value="ECO:0007669"/>
    <property type="project" value="UniProtKB-KW"/>
</dbReference>
<organism evidence="11 12">
    <name type="scientific">Cephalotrichum gorgonifer</name>
    <dbReference type="NCBI Taxonomy" id="2041049"/>
    <lineage>
        <taxon>Eukaryota</taxon>
        <taxon>Fungi</taxon>
        <taxon>Dikarya</taxon>
        <taxon>Ascomycota</taxon>
        <taxon>Pezizomycotina</taxon>
        <taxon>Sordariomycetes</taxon>
        <taxon>Hypocreomycetidae</taxon>
        <taxon>Microascales</taxon>
        <taxon>Microascaceae</taxon>
        <taxon>Cephalotrichum</taxon>
    </lineage>
</organism>
<evidence type="ECO:0000313" key="11">
    <source>
        <dbReference type="EMBL" id="SPO05689.1"/>
    </source>
</evidence>
<keyword evidence="12" id="KW-1185">Reference proteome</keyword>
<feature type="compositionally biased region" description="Low complexity" evidence="9">
    <location>
        <begin position="85"/>
        <end position="100"/>
    </location>
</feature>
<dbReference type="GO" id="GO:0005874">
    <property type="term" value="C:microtubule"/>
    <property type="evidence" value="ECO:0007669"/>
    <property type="project" value="UniProtKB-KW"/>
</dbReference>
<dbReference type="SMART" id="SM01052">
    <property type="entry name" value="CAP_GLY"/>
    <property type="match status" value="1"/>
</dbReference>
<dbReference type="Pfam" id="PF01302">
    <property type="entry name" value="CAP_GLY"/>
    <property type="match status" value="1"/>
</dbReference>
<feature type="compositionally biased region" description="Low complexity" evidence="9">
    <location>
        <begin position="189"/>
        <end position="200"/>
    </location>
</feature>
<keyword evidence="6 8" id="KW-0175">Coiled coil</keyword>
<reference evidence="11" key="1">
    <citation type="submission" date="2018-03" db="EMBL/GenBank/DDBJ databases">
        <authorList>
            <person name="Guldener U."/>
        </authorList>
    </citation>
    <scope>NUCLEOTIDE SEQUENCE</scope>
</reference>
<dbReference type="Pfam" id="PF12455">
    <property type="entry name" value="Dynactin"/>
    <property type="match status" value="1"/>
</dbReference>
<feature type="region of interest" description="Disordered" evidence="9">
    <location>
        <begin position="76"/>
        <end position="306"/>
    </location>
</feature>
<feature type="coiled-coil region" evidence="8">
    <location>
        <begin position="1048"/>
        <end position="1160"/>
    </location>
</feature>
<feature type="coiled-coil region" evidence="8">
    <location>
        <begin position="475"/>
        <end position="570"/>
    </location>
</feature>
<dbReference type="SUPFAM" id="SSF74924">
    <property type="entry name" value="Cap-Gly domain"/>
    <property type="match status" value="1"/>
</dbReference>
<dbReference type="EMBL" id="ONZQ02000013">
    <property type="protein sequence ID" value="SPO05689.1"/>
    <property type="molecule type" value="Genomic_DNA"/>
</dbReference>
<evidence type="ECO:0000256" key="1">
    <source>
        <dbReference type="ARBA" id="ARBA00004245"/>
    </source>
</evidence>
<dbReference type="Gene3D" id="2.30.30.190">
    <property type="entry name" value="CAP Gly-rich-like domain"/>
    <property type="match status" value="1"/>
</dbReference>
<gene>
    <name evidence="11" type="ORF">DNG_08376</name>
</gene>
<evidence type="ECO:0000259" key="10">
    <source>
        <dbReference type="PROSITE" id="PS50245"/>
    </source>
</evidence>
<dbReference type="InterPro" id="IPR000938">
    <property type="entry name" value="CAP-Gly_domain"/>
</dbReference>
<dbReference type="PROSITE" id="PS50245">
    <property type="entry name" value="CAP_GLY_2"/>
    <property type="match status" value="1"/>
</dbReference>
<dbReference type="PROSITE" id="PS00845">
    <property type="entry name" value="CAP_GLY_1"/>
    <property type="match status" value="1"/>
</dbReference>
<protein>
    <submittedName>
        <fullName evidence="11">Related to dynactin (150 kDa dynein-associated polypeptide) ro-3</fullName>
    </submittedName>
</protein>
<proteinExistence type="inferred from homology"/>
<evidence type="ECO:0000256" key="6">
    <source>
        <dbReference type="ARBA" id="ARBA00023054"/>
    </source>
</evidence>
<name>A0AAE8N501_9PEZI</name>
<dbReference type="Proteomes" id="UP001187682">
    <property type="component" value="Unassembled WGS sequence"/>
</dbReference>
<feature type="compositionally biased region" description="Basic and acidic residues" evidence="9">
    <location>
        <begin position="290"/>
        <end position="306"/>
    </location>
</feature>
<evidence type="ECO:0000256" key="9">
    <source>
        <dbReference type="SAM" id="MobiDB-lite"/>
    </source>
</evidence>
<accession>A0AAE8N501</accession>
<sequence>MSNFTVGQLVQLDEDRKGEVRFVGQTQFSPGVIWVGIELNAPLGKNDGSVQGIRYFECKPGHGLFVKQDALALYEPEPPAPAPARPAAAAPARKPSRPSSLHNLGQTASDAGLKKRASLNAPSPSPVPRGSRPASMARSPTKSPTKAIPPSSNSSSRTNTPSSNTRVLSVGTKPKPARTSMGPPALPPQKAKQSSISSAQRPGASPPKSSGSRASISRPIARTVSLRRPSADASATGGVSGDKGEVSAAASGKSATEILSPVPRSSTLAKSNHVERLTAAVSPASSPGTSERRGPRVDAAGRENTELKSKIKILERKAQDNRDKLASIPKLEQDRERFQAIIQKLEQKVQPLREEATELRKELKDMKQLMEAAEAERAAQEETLDLAVMDREIAEEELKHAIEKSEELEAELSELRLEHEILKAENEENFNEMTPDERASKGWASMEKENARLREGLLKVRDITLEREADMKGQIASLEEEVKEFAITKEQLQQSKERLDKAEDTVEDLRQQLDTALGAEDLIEDLTHRNMSLGEEVNELKAVIEEYEMLKELNDELEINHVQNERELQEELDFKDSVIAEQGRRVSQQEQAMEDLEYTLSRFRQLVTSLQSDLEDIRASHTVTETESEQLNSRSRAMMDLNMKLQTSASKAQVKTIDLELRRLEAQEAEQHLEIVKLFLPESYKAGQNSVLSLLRFRRVAFKANLLQSFIRERVNGQPHPGHEDDVFYGCDAIDKLMWVAAMCDRFANIMGRCSVEEFAKYETTVHELDPVERAINSWIDGLRKDELKEQKCADELERTIAVLSHLGEVHLADDLGSFADETYMRALNMQSHLESATVSFAALKTMVERVVTAAEGEDDGGLSTHFARRAELAIGQTRSAKLLAGKAVHALEDLKTRSLSLPPETGDAFEQGEDAAKDIVSLARQLGINLHKLLTEEGRAEPCTFSEVQSTISTTTAAVSSSSESDIFSTYLAGLRVLTNQLNDLVALCSDLDQMQEFDVNPAPWVVKAQELIAQKTRPVDAEVELRRVREEYNEARRTVAQRDEVLSTAFLKVETLESRMKDAQAKASRVGELEERLEESRKLAVALREDVEKQDRELRVLEAQRDEYKKRADTQAFVGAGADVKKGQERAVATAREMDALKLEIESLQAAVRYLREDNRRARTSEQHKFAWLAEPLKKPRPVEQRRRAIVAEEGRDVLGQLVRMAASADMYDLDALPKDKLAWRKAASTPQYLAAKQGEDYAAWRGWQDEVITKSRTVLGRAAAAGNTLATLQIRLPGSDGKAIQGNGKQVQIVGSAEWEGLQAARVDA</sequence>
<dbReference type="PANTHER" id="PTHR18916">
    <property type="entry name" value="DYNACTIN 1-RELATED MICROTUBULE-BINDING"/>
    <property type="match status" value="1"/>
</dbReference>
<evidence type="ECO:0000256" key="8">
    <source>
        <dbReference type="SAM" id="Coils"/>
    </source>
</evidence>
<keyword evidence="4" id="KW-0493">Microtubule</keyword>
<evidence type="ECO:0000256" key="5">
    <source>
        <dbReference type="ARBA" id="ARBA00023017"/>
    </source>
</evidence>
<evidence type="ECO:0000313" key="12">
    <source>
        <dbReference type="Proteomes" id="UP001187682"/>
    </source>
</evidence>